<dbReference type="PROSITE" id="PS50263">
    <property type="entry name" value="CN_HYDROLASE"/>
    <property type="match status" value="1"/>
</dbReference>
<keyword evidence="1" id="KW-0378">Hydrolase</keyword>
<dbReference type="Pfam" id="PF00795">
    <property type="entry name" value="CN_hydrolase"/>
    <property type="match status" value="1"/>
</dbReference>
<gene>
    <name evidence="3" type="ORF">DTER00134_LOCUS7137</name>
</gene>
<accession>A0A7S3VKS8</accession>
<dbReference type="SUPFAM" id="SSF56317">
    <property type="entry name" value="Carbon-nitrogen hydrolase"/>
    <property type="match status" value="1"/>
</dbReference>
<dbReference type="PANTHER" id="PTHR43674:SF2">
    <property type="entry name" value="BETA-UREIDOPROPIONASE"/>
    <property type="match status" value="1"/>
</dbReference>
<dbReference type="PANTHER" id="PTHR43674">
    <property type="entry name" value="NITRILASE C965.09-RELATED"/>
    <property type="match status" value="1"/>
</dbReference>
<dbReference type="InterPro" id="IPR036526">
    <property type="entry name" value="C-N_Hydrolase_sf"/>
</dbReference>
<dbReference type="InterPro" id="IPR003010">
    <property type="entry name" value="C-N_Hydrolase"/>
</dbReference>
<dbReference type="EMBL" id="HBIP01012566">
    <property type="protein sequence ID" value="CAE0492064.1"/>
    <property type="molecule type" value="Transcribed_RNA"/>
</dbReference>
<dbReference type="InterPro" id="IPR050345">
    <property type="entry name" value="Aliph_Amidase/BUP"/>
</dbReference>
<evidence type="ECO:0000259" key="2">
    <source>
        <dbReference type="PROSITE" id="PS50263"/>
    </source>
</evidence>
<proteinExistence type="predicted"/>
<dbReference type="CDD" id="cd07573">
    <property type="entry name" value="CPA"/>
    <property type="match status" value="1"/>
</dbReference>
<sequence>MRIVCLAACQHSCSPDKQANVDRAESCVRDAAASGAHIICIQELFEHLYVGQETNADLYAWSAPAQNHPQLLRFAKLAVELEVVLAVPFFERANNLCFNSVAVVDADGSMLGGYRKSHIPSGPGYEEKFYFAPGDTGFKVFKSRYGCIGVAICWDQWFPEVARALVLQGAEVILYPTAIGTEPHDPTIDSYPHWCRVQQGHAAANMVPVVASNRVGKETFSKSSITFYGGSFVCGPDGAIVSQVGASKIQHGNPDPCPKQAEGFCLGKFDLDDCARKRLAWGCFRDRRPDLYQPLLRL</sequence>
<dbReference type="GO" id="GO:0050126">
    <property type="term" value="F:N-carbamoylputrescine amidase activity"/>
    <property type="evidence" value="ECO:0007669"/>
    <property type="project" value="TreeGrafter"/>
</dbReference>
<reference evidence="3" key="1">
    <citation type="submission" date="2021-01" db="EMBL/GenBank/DDBJ databases">
        <authorList>
            <person name="Corre E."/>
            <person name="Pelletier E."/>
            <person name="Niang G."/>
            <person name="Scheremetjew M."/>
            <person name="Finn R."/>
            <person name="Kale V."/>
            <person name="Holt S."/>
            <person name="Cochrane G."/>
            <person name="Meng A."/>
            <person name="Brown T."/>
            <person name="Cohen L."/>
        </authorList>
    </citation>
    <scope>NUCLEOTIDE SEQUENCE</scope>
    <source>
        <strain evidence="3">CCMP1320</strain>
    </source>
</reference>
<protein>
    <recommendedName>
        <fullName evidence="2">CN hydrolase domain-containing protein</fullName>
    </recommendedName>
</protein>
<organism evidence="3">
    <name type="scientific">Dunaliella tertiolecta</name>
    <name type="common">Green alga</name>
    <dbReference type="NCBI Taxonomy" id="3047"/>
    <lineage>
        <taxon>Eukaryota</taxon>
        <taxon>Viridiplantae</taxon>
        <taxon>Chlorophyta</taxon>
        <taxon>core chlorophytes</taxon>
        <taxon>Chlorophyceae</taxon>
        <taxon>CS clade</taxon>
        <taxon>Chlamydomonadales</taxon>
        <taxon>Dunaliellaceae</taxon>
        <taxon>Dunaliella</taxon>
    </lineage>
</organism>
<evidence type="ECO:0000313" key="3">
    <source>
        <dbReference type="EMBL" id="CAE0492064.1"/>
    </source>
</evidence>
<dbReference type="GO" id="GO:0033388">
    <property type="term" value="P:putrescine biosynthetic process from arginine"/>
    <property type="evidence" value="ECO:0007669"/>
    <property type="project" value="TreeGrafter"/>
</dbReference>
<feature type="domain" description="CN hydrolase" evidence="2">
    <location>
        <begin position="4"/>
        <end position="271"/>
    </location>
</feature>
<dbReference type="Gene3D" id="3.60.110.10">
    <property type="entry name" value="Carbon-nitrogen hydrolase"/>
    <property type="match status" value="1"/>
</dbReference>
<name>A0A7S3VKS8_DUNTE</name>
<evidence type="ECO:0000256" key="1">
    <source>
        <dbReference type="ARBA" id="ARBA00022801"/>
    </source>
</evidence>
<dbReference type="AlphaFoldDB" id="A0A7S3VKS8"/>